<dbReference type="Pfam" id="PF00291">
    <property type="entry name" value="PALP"/>
    <property type="match status" value="1"/>
</dbReference>
<evidence type="ECO:0000256" key="4">
    <source>
        <dbReference type="ARBA" id="ARBA00023239"/>
    </source>
</evidence>
<accession>A0A425Y297</accession>
<comment type="similarity">
    <text evidence="2">Belongs to the serine/threonine dehydratase family.</text>
</comment>
<dbReference type="GO" id="GO:0030170">
    <property type="term" value="F:pyridoxal phosphate binding"/>
    <property type="evidence" value="ECO:0007669"/>
    <property type="project" value="TreeGrafter"/>
</dbReference>
<evidence type="ECO:0000256" key="2">
    <source>
        <dbReference type="ARBA" id="ARBA00010869"/>
    </source>
</evidence>
<dbReference type="FunFam" id="3.40.50.1100:FF:000007">
    <property type="entry name" value="L-threonine dehydratase catabolic TdcB"/>
    <property type="match status" value="1"/>
</dbReference>
<name>A0A425Y297_9BACT</name>
<evidence type="ECO:0000259" key="5">
    <source>
        <dbReference type="Pfam" id="PF00291"/>
    </source>
</evidence>
<dbReference type="AlphaFoldDB" id="A0A425Y297"/>
<dbReference type="GO" id="GO:0070179">
    <property type="term" value="P:D-serine biosynthetic process"/>
    <property type="evidence" value="ECO:0007669"/>
    <property type="project" value="TreeGrafter"/>
</dbReference>
<dbReference type="PANTHER" id="PTHR43050">
    <property type="entry name" value="SERINE / THREONINE RACEMASE FAMILY MEMBER"/>
    <property type="match status" value="1"/>
</dbReference>
<dbReference type="PANTHER" id="PTHR43050:SF1">
    <property type="entry name" value="SERINE RACEMASE"/>
    <property type="match status" value="1"/>
</dbReference>
<comment type="cofactor">
    <cofactor evidence="1">
        <name>pyridoxal 5'-phosphate</name>
        <dbReference type="ChEBI" id="CHEBI:597326"/>
    </cofactor>
</comment>
<dbReference type="RefSeq" id="WP_125030333.1">
    <property type="nucleotide sequence ID" value="NZ_JAPXVP010000006.1"/>
</dbReference>
<dbReference type="EMBL" id="QQWG01000006">
    <property type="protein sequence ID" value="RRG22103.1"/>
    <property type="molecule type" value="Genomic_DNA"/>
</dbReference>
<dbReference type="GO" id="GO:0018114">
    <property type="term" value="F:threonine racemase activity"/>
    <property type="evidence" value="ECO:0007669"/>
    <property type="project" value="TreeGrafter"/>
</dbReference>
<dbReference type="InterPro" id="IPR001926">
    <property type="entry name" value="TrpB-like_PALP"/>
</dbReference>
<dbReference type="FunFam" id="3.40.50.1100:FF:000005">
    <property type="entry name" value="Threonine dehydratase catabolic"/>
    <property type="match status" value="1"/>
</dbReference>
<comment type="caution">
    <text evidence="6">The sequence shown here is derived from an EMBL/GenBank/DDBJ whole genome shotgun (WGS) entry which is preliminary data.</text>
</comment>
<keyword evidence="4" id="KW-0456">Lyase</keyword>
<dbReference type="GO" id="GO:0003941">
    <property type="term" value="F:L-serine ammonia-lyase activity"/>
    <property type="evidence" value="ECO:0007669"/>
    <property type="project" value="TreeGrafter"/>
</dbReference>
<reference evidence="6 7" key="1">
    <citation type="submission" date="2018-07" db="EMBL/GenBank/DDBJ databases">
        <title>Draft genome sequence of Ancylomarina sp. M1P.</title>
        <authorList>
            <person name="Yadav S."/>
            <person name="Villanueva L."/>
            <person name="Damste J.S.S."/>
        </authorList>
    </citation>
    <scope>NUCLEOTIDE SEQUENCE [LARGE SCALE GENOMIC DNA]</scope>
    <source>
        <strain evidence="6 7">M1P</strain>
    </source>
</reference>
<dbReference type="OrthoDB" id="9811476at2"/>
<proteinExistence type="inferred from homology"/>
<sequence>MPITLKDLKETHQRIKPYIHNTPVLSSSLINEIAGAQLYFKCENFQKMGAFKMRGALNAVLQLSDEQKKRGVATHSSGNFAQALALSAKLQGIKAYIVMPENAPEVKKKAVKGYGGEIIECEANLEARETSLNKVVSETGATFLHPYNDYQVIQGQGTATMELIEEHDDLDYIIAPVGGGGLLSGTALAAYHFSPKTKVIAGEPFGADDVWQSLEKGELIPQTNPQTMADGLLTSLGDKTFPLIQELVEKIIRVEEDEIVTAMRLIWERMKLIVEPSSAVALAAILKEKEKFQGKKIGIILSGGNVDLGNLPF</sequence>
<dbReference type="GO" id="GO:0005524">
    <property type="term" value="F:ATP binding"/>
    <property type="evidence" value="ECO:0007669"/>
    <property type="project" value="TreeGrafter"/>
</dbReference>
<evidence type="ECO:0000313" key="7">
    <source>
        <dbReference type="Proteomes" id="UP000285794"/>
    </source>
</evidence>
<dbReference type="CDD" id="cd01562">
    <property type="entry name" value="Thr-dehyd"/>
    <property type="match status" value="1"/>
</dbReference>
<dbReference type="InterPro" id="IPR036052">
    <property type="entry name" value="TrpB-like_PALP_sf"/>
</dbReference>
<protein>
    <submittedName>
        <fullName evidence="6">Pyridoxal-phosphate dependent enzyme</fullName>
    </submittedName>
</protein>
<evidence type="ECO:0000256" key="1">
    <source>
        <dbReference type="ARBA" id="ARBA00001933"/>
    </source>
</evidence>
<keyword evidence="3" id="KW-0663">Pyridoxal phosphate</keyword>
<evidence type="ECO:0000256" key="3">
    <source>
        <dbReference type="ARBA" id="ARBA00022898"/>
    </source>
</evidence>
<organism evidence="6 7">
    <name type="scientific">Ancylomarina euxinus</name>
    <dbReference type="NCBI Taxonomy" id="2283627"/>
    <lineage>
        <taxon>Bacteria</taxon>
        <taxon>Pseudomonadati</taxon>
        <taxon>Bacteroidota</taxon>
        <taxon>Bacteroidia</taxon>
        <taxon>Marinilabiliales</taxon>
        <taxon>Marinifilaceae</taxon>
        <taxon>Ancylomarina</taxon>
    </lineage>
</organism>
<evidence type="ECO:0000313" key="6">
    <source>
        <dbReference type="EMBL" id="RRG22103.1"/>
    </source>
</evidence>
<dbReference type="GO" id="GO:0000287">
    <property type="term" value="F:magnesium ion binding"/>
    <property type="evidence" value="ECO:0007669"/>
    <property type="project" value="TreeGrafter"/>
</dbReference>
<dbReference type="Proteomes" id="UP000285794">
    <property type="component" value="Unassembled WGS sequence"/>
</dbReference>
<dbReference type="Gene3D" id="3.40.50.1100">
    <property type="match status" value="2"/>
</dbReference>
<dbReference type="SUPFAM" id="SSF53686">
    <property type="entry name" value="Tryptophan synthase beta subunit-like PLP-dependent enzymes"/>
    <property type="match status" value="1"/>
</dbReference>
<feature type="domain" description="Tryptophan synthase beta chain-like PALP" evidence="5">
    <location>
        <begin position="16"/>
        <end position="303"/>
    </location>
</feature>
<gene>
    <name evidence="6" type="ORF">DWB61_07770</name>
</gene>
<keyword evidence="7" id="KW-1185">Reference proteome</keyword>
<dbReference type="GO" id="GO:0030378">
    <property type="term" value="F:serine racemase activity"/>
    <property type="evidence" value="ECO:0007669"/>
    <property type="project" value="TreeGrafter"/>
</dbReference>